<dbReference type="InterPro" id="IPR012334">
    <property type="entry name" value="Pectin_lyas_fold"/>
</dbReference>
<protein>
    <recommendedName>
        <fullName evidence="3">Pectate lyase superfamily protein</fullName>
    </recommendedName>
</protein>
<keyword evidence="2" id="KW-1185">Reference proteome</keyword>
<dbReference type="Proteomes" id="UP000199312">
    <property type="component" value="Unassembled WGS sequence"/>
</dbReference>
<organism evidence="1 2">
    <name type="scientific">Lutibacter maritimus</name>
    <dbReference type="NCBI Taxonomy" id="593133"/>
    <lineage>
        <taxon>Bacteria</taxon>
        <taxon>Pseudomonadati</taxon>
        <taxon>Bacteroidota</taxon>
        <taxon>Flavobacteriia</taxon>
        <taxon>Flavobacteriales</taxon>
        <taxon>Flavobacteriaceae</taxon>
        <taxon>Lutibacter</taxon>
    </lineage>
</organism>
<proteinExistence type="predicted"/>
<dbReference type="SUPFAM" id="SSF51126">
    <property type="entry name" value="Pectin lyase-like"/>
    <property type="match status" value="1"/>
</dbReference>
<dbReference type="STRING" id="593133.SAMN04488006_1751"/>
<reference evidence="2" key="1">
    <citation type="submission" date="2016-10" db="EMBL/GenBank/DDBJ databases">
        <authorList>
            <person name="Varghese N."/>
            <person name="Submissions S."/>
        </authorList>
    </citation>
    <scope>NUCLEOTIDE SEQUENCE [LARGE SCALE GENOMIC DNA]</scope>
    <source>
        <strain evidence="2">DSM 24450</strain>
    </source>
</reference>
<gene>
    <name evidence="1" type="ORF">SAMN04488006_1751</name>
</gene>
<evidence type="ECO:0000313" key="2">
    <source>
        <dbReference type="Proteomes" id="UP000199312"/>
    </source>
</evidence>
<evidence type="ECO:0008006" key="3">
    <source>
        <dbReference type="Google" id="ProtNLM"/>
    </source>
</evidence>
<dbReference type="InterPro" id="IPR011050">
    <property type="entry name" value="Pectin_lyase_fold/virulence"/>
</dbReference>
<dbReference type="Gene3D" id="2.160.20.10">
    <property type="entry name" value="Single-stranded right-handed beta-helix, Pectin lyase-like"/>
    <property type="match status" value="2"/>
</dbReference>
<dbReference type="AlphaFoldDB" id="A0A1I6QGT5"/>
<name>A0A1I6QGT5_9FLAO</name>
<accession>A0A1I6QGT5</accession>
<evidence type="ECO:0000313" key="1">
    <source>
        <dbReference type="EMBL" id="SFS51500.1"/>
    </source>
</evidence>
<sequence length="564" mass="63774">MTVQTKNTINFNLQIILKYWILFFVIINYETKLFSQNLPEIINNKKIATENYLPDFSFAGYQFGEKQIPKISENIILATDFGVIPNDGLDDSKSLLKAIEAANKVQGNGVLQLPAGKLILSTVLYLERSNFVLRGAGTGEGGTEIFCPRPMMYFKNPASLNELREYLVEFDKRQIEKENNIDLPFSQYAWSGGFIWTQVPGERVKSYLGKYDTPQVVLAKVVEGKRGEHIIEVSETDGLNVGDVVQLELFNTEGEQGAIITDLYKNTNVKVGSHHWAFPTLPIVRQQVEITAINKNKVTIKSPLTISIKPSYKAQLVEWKHLKEVGIEHFKITFPSTPYVAHHVEQGYNGIFLTRLFNSWVNDIVIENAESGILTEEIANVTIQNIVTQGSNLAHYTVAMAGVHNVLVKNLRVYNKAIHPLSFNTFSTKNVYQQCEVFVNPVLDQHSGANHQNLFDNITVHLSPLENKTYPLFAGGGAGYWKPSHGSYSTFWNLNVQLFSKLDLKVPIELNGMKDGPFSRIIGVHGNHSFVVRYEPNSYQEFINLPINLEPSLYNYQLKNRIKK</sequence>
<dbReference type="EMBL" id="FOZP01000004">
    <property type="protein sequence ID" value="SFS51500.1"/>
    <property type="molecule type" value="Genomic_DNA"/>
</dbReference>